<dbReference type="Pfam" id="PF00126">
    <property type="entry name" value="HTH_1"/>
    <property type="match status" value="1"/>
</dbReference>
<dbReference type="GO" id="GO:0003677">
    <property type="term" value="F:DNA binding"/>
    <property type="evidence" value="ECO:0007669"/>
    <property type="project" value="UniProtKB-KW"/>
</dbReference>
<dbReference type="Pfam" id="PF03466">
    <property type="entry name" value="LysR_substrate"/>
    <property type="match status" value="1"/>
</dbReference>
<evidence type="ECO:0000256" key="3">
    <source>
        <dbReference type="ARBA" id="ARBA00023125"/>
    </source>
</evidence>
<proteinExistence type="inferred from homology"/>
<comment type="similarity">
    <text evidence="1">Belongs to the LysR transcriptional regulatory family.</text>
</comment>
<dbReference type="Proteomes" id="UP000218272">
    <property type="component" value="Chromosome SCLO_1"/>
</dbReference>
<dbReference type="SUPFAM" id="SSF53850">
    <property type="entry name" value="Periplasmic binding protein-like II"/>
    <property type="match status" value="1"/>
</dbReference>
<dbReference type="CDD" id="cd08422">
    <property type="entry name" value="PBP2_CrgA_like"/>
    <property type="match status" value="1"/>
</dbReference>
<dbReference type="SUPFAM" id="SSF46785">
    <property type="entry name" value="Winged helix' DNA-binding domain"/>
    <property type="match status" value="1"/>
</dbReference>
<dbReference type="InterPro" id="IPR005119">
    <property type="entry name" value="LysR_subst-bd"/>
</dbReference>
<keyword evidence="3" id="KW-0238">DNA-binding</keyword>
<evidence type="ECO:0000256" key="2">
    <source>
        <dbReference type="ARBA" id="ARBA00023015"/>
    </source>
</evidence>
<dbReference type="PROSITE" id="PS50931">
    <property type="entry name" value="HTH_LYSR"/>
    <property type="match status" value="1"/>
</dbReference>
<dbReference type="PANTHER" id="PTHR30537">
    <property type="entry name" value="HTH-TYPE TRANSCRIPTIONAL REGULATOR"/>
    <property type="match status" value="1"/>
</dbReference>
<dbReference type="AlphaFoldDB" id="A0A1E1EZK5"/>
<dbReference type="KEGG" id="sclo:SCLO_1006120"/>
<reference evidence="6 7" key="1">
    <citation type="submission" date="2016-10" db="EMBL/GenBank/DDBJ databases">
        <title>Complete Genome Sequence of the Nonylphenol-Degrading Bacterium Sphingobium cloacae JCM 10874T.</title>
        <authorList>
            <person name="Ootsuka M."/>
            <person name="Nishizawa T."/>
            <person name="Ohta H."/>
        </authorList>
    </citation>
    <scope>NUCLEOTIDE SEQUENCE [LARGE SCALE GENOMIC DNA]</scope>
    <source>
        <strain evidence="6 7">JCM 10874</strain>
    </source>
</reference>
<dbReference type="InterPro" id="IPR036388">
    <property type="entry name" value="WH-like_DNA-bd_sf"/>
</dbReference>
<feature type="domain" description="HTH lysR-type" evidence="5">
    <location>
        <begin position="10"/>
        <end position="59"/>
    </location>
</feature>
<dbReference type="InterPro" id="IPR036390">
    <property type="entry name" value="WH_DNA-bd_sf"/>
</dbReference>
<dbReference type="Gene3D" id="1.10.10.10">
    <property type="entry name" value="Winged helix-like DNA-binding domain superfamily/Winged helix DNA-binding domain"/>
    <property type="match status" value="1"/>
</dbReference>
<evidence type="ECO:0000313" key="6">
    <source>
        <dbReference type="EMBL" id="BAV63652.1"/>
    </source>
</evidence>
<evidence type="ECO:0000256" key="4">
    <source>
        <dbReference type="ARBA" id="ARBA00023163"/>
    </source>
</evidence>
<sequence>MMMDPDYDLFAAIVAEGGLAAAGRRMRISPAMVSKRLARLEERLGARLIHRTTRRLALTAAGERLHDDLREIMTALDAAERRVSGAGAQASGTIRITAPTSFGRMHVAPWLGRFLDEHPRVAVHIDLSDDYADLLAARVDLAIRITVDPGQGLAARRLATNRRILCAAPAYLERFGVPRKLADLRKHRLLAAEGQLPWRLAGPDGPVTVDGTSHVRTNSSEVVRELAMAGVGIALRSLWDVSDALAAGHVRQILPKWEGSADVGLFAVHLPQPHPPLALSAFIDFLAGLYQPVPPWERTGMEAGPGPA</sequence>
<dbReference type="PANTHER" id="PTHR30537:SF5">
    <property type="entry name" value="HTH-TYPE TRANSCRIPTIONAL ACTIVATOR TTDR-RELATED"/>
    <property type="match status" value="1"/>
</dbReference>
<dbReference type="Gene3D" id="3.40.190.290">
    <property type="match status" value="1"/>
</dbReference>
<organism evidence="6 7">
    <name type="scientific">Sphingobium cloacae</name>
    <dbReference type="NCBI Taxonomy" id="120107"/>
    <lineage>
        <taxon>Bacteria</taxon>
        <taxon>Pseudomonadati</taxon>
        <taxon>Pseudomonadota</taxon>
        <taxon>Alphaproteobacteria</taxon>
        <taxon>Sphingomonadales</taxon>
        <taxon>Sphingomonadaceae</taxon>
        <taxon>Sphingobium</taxon>
    </lineage>
</organism>
<dbReference type="EMBL" id="AP017655">
    <property type="protein sequence ID" value="BAV63652.1"/>
    <property type="molecule type" value="Genomic_DNA"/>
</dbReference>
<protein>
    <submittedName>
        <fullName evidence="6">LysR family transcriptional regulator</fullName>
    </submittedName>
</protein>
<keyword evidence="2" id="KW-0805">Transcription regulation</keyword>
<dbReference type="InterPro" id="IPR000847">
    <property type="entry name" value="LysR_HTH_N"/>
</dbReference>
<dbReference type="FunFam" id="1.10.10.10:FF:000001">
    <property type="entry name" value="LysR family transcriptional regulator"/>
    <property type="match status" value="1"/>
</dbReference>
<evidence type="ECO:0000256" key="1">
    <source>
        <dbReference type="ARBA" id="ARBA00009437"/>
    </source>
</evidence>
<accession>A0A1E1EZK5</accession>
<evidence type="ECO:0000313" key="7">
    <source>
        <dbReference type="Proteomes" id="UP000218272"/>
    </source>
</evidence>
<dbReference type="InterPro" id="IPR058163">
    <property type="entry name" value="LysR-type_TF_proteobact-type"/>
</dbReference>
<gene>
    <name evidence="6" type="ORF">SCLO_1006120</name>
</gene>
<keyword evidence="4" id="KW-0804">Transcription</keyword>
<dbReference type="GO" id="GO:0003700">
    <property type="term" value="F:DNA-binding transcription factor activity"/>
    <property type="evidence" value="ECO:0007669"/>
    <property type="project" value="InterPro"/>
</dbReference>
<name>A0A1E1EZK5_9SPHN</name>
<keyword evidence="7" id="KW-1185">Reference proteome</keyword>
<evidence type="ECO:0000259" key="5">
    <source>
        <dbReference type="PROSITE" id="PS50931"/>
    </source>
</evidence>